<dbReference type="SUPFAM" id="SSF56024">
    <property type="entry name" value="Phospholipase D/nuclease"/>
    <property type="match status" value="1"/>
</dbReference>
<protein>
    <submittedName>
        <fullName evidence="1">XRE family transcriptional regulator</fullName>
    </submittedName>
</protein>
<accession>A0ABW2GE16</accession>
<evidence type="ECO:0000313" key="1">
    <source>
        <dbReference type="EMBL" id="MFC7217966.1"/>
    </source>
</evidence>
<dbReference type="Proteomes" id="UP001596413">
    <property type="component" value="Unassembled WGS sequence"/>
</dbReference>
<dbReference type="EMBL" id="JBHSZO010000008">
    <property type="protein sequence ID" value="MFC7217966.1"/>
    <property type="molecule type" value="Genomic_DNA"/>
</dbReference>
<proteinExistence type="predicted"/>
<dbReference type="InterPro" id="IPR001387">
    <property type="entry name" value="Cro/C1-type_HTH"/>
</dbReference>
<dbReference type="CDD" id="cd00093">
    <property type="entry name" value="HTH_XRE"/>
    <property type="match status" value="1"/>
</dbReference>
<evidence type="ECO:0000313" key="2">
    <source>
        <dbReference type="Proteomes" id="UP001596413"/>
    </source>
</evidence>
<reference evidence="2" key="1">
    <citation type="journal article" date="2019" name="Int. J. Syst. Evol. Microbiol.">
        <title>The Global Catalogue of Microorganisms (GCM) 10K type strain sequencing project: providing services to taxonomists for standard genome sequencing and annotation.</title>
        <authorList>
            <consortium name="The Broad Institute Genomics Platform"/>
            <consortium name="The Broad Institute Genome Sequencing Center for Infectious Disease"/>
            <person name="Wu L."/>
            <person name="Ma J."/>
        </authorList>
    </citation>
    <scope>NUCLEOTIDE SEQUENCE [LARGE SCALE GENOMIC DNA]</scope>
    <source>
        <strain evidence="2">CGMCC 1.13681</strain>
    </source>
</reference>
<dbReference type="SUPFAM" id="SSF47413">
    <property type="entry name" value="lambda repressor-like DNA-binding domains"/>
    <property type="match status" value="1"/>
</dbReference>
<dbReference type="Gene3D" id="3.30.870.10">
    <property type="entry name" value="Endonuclease Chain A"/>
    <property type="match status" value="1"/>
</dbReference>
<dbReference type="InterPro" id="IPR010982">
    <property type="entry name" value="Lambda_DNA-bd_dom_sf"/>
</dbReference>
<sequence>MANERLRAVMAAGGWTCAMLAGATDVDPKSVERWVNLDRIPRRVTALRAAETLGEDVHALWPALRQGRKARAVNAELVALYAQRADLPVSAFVDLFARAREHIDVLVYAGIFLHEAYPRLNELLAERAAEGCRVRIALGDADSANVQQRGVEERFGHGIESRCRLALMHYLPLLGTPGIELRLHDTPLYNSLYRADDQVLVNAHVFGVNAYAAPVWQLRRVEDGGLFDTYAQSFAAVWDTARPVEGEA</sequence>
<gene>
    <name evidence="1" type="ORF">ACFQLX_07260</name>
</gene>
<organism evidence="1 2">
    <name type="scientific">Streptomyces polyrhachis</name>
    <dbReference type="NCBI Taxonomy" id="1282885"/>
    <lineage>
        <taxon>Bacteria</taxon>
        <taxon>Bacillati</taxon>
        <taxon>Actinomycetota</taxon>
        <taxon>Actinomycetes</taxon>
        <taxon>Kitasatosporales</taxon>
        <taxon>Streptomycetaceae</taxon>
        <taxon>Streptomyces</taxon>
    </lineage>
</organism>
<comment type="caution">
    <text evidence="1">The sequence shown here is derived from an EMBL/GenBank/DDBJ whole genome shotgun (WGS) entry which is preliminary data.</text>
</comment>
<keyword evidence="2" id="KW-1185">Reference proteome</keyword>
<name>A0ABW2GE16_9ACTN</name>
<dbReference type="RefSeq" id="WP_386413222.1">
    <property type="nucleotide sequence ID" value="NZ_JBHSZO010000008.1"/>
</dbReference>